<dbReference type="GO" id="GO:0005758">
    <property type="term" value="C:mitochondrial intermembrane space"/>
    <property type="evidence" value="ECO:0007669"/>
    <property type="project" value="UniProtKB-SubCell"/>
</dbReference>
<reference evidence="18" key="1">
    <citation type="submission" date="2022-11" db="UniProtKB">
        <authorList>
            <consortium name="WormBaseParasite"/>
        </authorList>
    </citation>
    <scope>IDENTIFICATION</scope>
</reference>
<dbReference type="SUPFAM" id="SSF47473">
    <property type="entry name" value="EF-hand"/>
    <property type="match status" value="2"/>
</dbReference>
<dbReference type="GO" id="GO:0005509">
    <property type="term" value="F:calcium ion binding"/>
    <property type="evidence" value="ECO:0007669"/>
    <property type="project" value="InterPro"/>
</dbReference>
<dbReference type="InterPro" id="IPR002048">
    <property type="entry name" value="EF_hand_dom"/>
</dbReference>
<evidence type="ECO:0000256" key="15">
    <source>
        <dbReference type="SAM" id="Phobius"/>
    </source>
</evidence>
<keyword evidence="10" id="KW-0406">Ion transport</keyword>
<dbReference type="PROSITE" id="PS00018">
    <property type="entry name" value="EF_HAND_1"/>
    <property type="match status" value="2"/>
</dbReference>
<keyword evidence="3" id="KW-0813">Transport</keyword>
<dbReference type="InterPro" id="IPR018247">
    <property type="entry name" value="EF_Hand_1_Ca_BS"/>
</dbReference>
<dbReference type="SMART" id="SM00054">
    <property type="entry name" value="EFh"/>
    <property type="match status" value="2"/>
</dbReference>
<proteinExistence type="inferred from homology"/>
<dbReference type="InterPro" id="IPR039800">
    <property type="entry name" value="MICU1/2/3"/>
</dbReference>
<evidence type="ECO:0000256" key="5">
    <source>
        <dbReference type="ARBA" id="ARBA00022723"/>
    </source>
</evidence>
<keyword evidence="11" id="KW-0496">Mitochondrion</keyword>
<feature type="domain" description="EF-hand" evidence="16">
    <location>
        <begin position="303"/>
        <end position="338"/>
    </location>
</feature>
<dbReference type="AlphaFoldDB" id="A0A915B6L5"/>
<dbReference type="WBParaSite" id="PgR028_g105_t02">
    <property type="protein sequence ID" value="PgR028_g105_t02"/>
    <property type="gene ID" value="PgR028_g105"/>
</dbReference>
<dbReference type="Pfam" id="PF13202">
    <property type="entry name" value="EF-hand_5"/>
    <property type="match status" value="1"/>
</dbReference>
<keyword evidence="6" id="KW-0677">Repeat</keyword>
<accession>A0A915B6L5</accession>
<evidence type="ECO:0000259" key="16">
    <source>
        <dbReference type="PROSITE" id="PS50222"/>
    </source>
</evidence>
<evidence type="ECO:0000256" key="4">
    <source>
        <dbReference type="ARBA" id="ARBA00022568"/>
    </source>
</evidence>
<dbReference type="InterPro" id="IPR011992">
    <property type="entry name" value="EF-hand-dom_pair"/>
</dbReference>
<feature type="transmembrane region" description="Helical" evidence="15">
    <location>
        <begin position="119"/>
        <end position="142"/>
    </location>
</feature>
<evidence type="ECO:0000256" key="11">
    <source>
        <dbReference type="ARBA" id="ARBA00023128"/>
    </source>
</evidence>
<keyword evidence="8" id="KW-0106">Calcium</keyword>
<evidence type="ECO:0000256" key="7">
    <source>
        <dbReference type="ARBA" id="ARBA00022792"/>
    </source>
</evidence>
<dbReference type="PANTHER" id="PTHR12294">
    <property type="entry name" value="EF HAND DOMAIN FAMILY A1,A2-RELATED"/>
    <property type="match status" value="1"/>
</dbReference>
<protein>
    <submittedName>
        <fullName evidence="18">EF-hand domain-containing protein</fullName>
    </submittedName>
</protein>
<evidence type="ECO:0000256" key="8">
    <source>
        <dbReference type="ARBA" id="ARBA00022837"/>
    </source>
</evidence>
<keyword evidence="12 15" id="KW-0472">Membrane</keyword>
<dbReference type="GO" id="GO:0036444">
    <property type="term" value="P:calcium import into the mitochondrion"/>
    <property type="evidence" value="ECO:0007669"/>
    <property type="project" value="UniProtKB-ARBA"/>
</dbReference>
<evidence type="ECO:0000256" key="10">
    <source>
        <dbReference type="ARBA" id="ARBA00023065"/>
    </source>
</evidence>
<evidence type="ECO:0000256" key="9">
    <source>
        <dbReference type="ARBA" id="ARBA00022946"/>
    </source>
</evidence>
<keyword evidence="5" id="KW-0479">Metal-binding</keyword>
<evidence type="ECO:0000256" key="14">
    <source>
        <dbReference type="SAM" id="MobiDB-lite"/>
    </source>
</evidence>
<dbReference type="GO" id="GO:1990246">
    <property type="term" value="C:uniplex complex"/>
    <property type="evidence" value="ECO:0007669"/>
    <property type="project" value="TreeGrafter"/>
</dbReference>
<evidence type="ECO:0000256" key="2">
    <source>
        <dbReference type="ARBA" id="ARBA00004569"/>
    </source>
</evidence>
<evidence type="ECO:0000256" key="12">
    <source>
        <dbReference type="ARBA" id="ARBA00023136"/>
    </source>
</evidence>
<comment type="subcellular location">
    <subcellularLocation>
        <location evidence="1">Mitochondrion inner membrane</location>
    </subcellularLocation>
    <subcellularLocation>
        <location evidence="2">Mitochondrion intermembrane space</location>
    </subcellularLocation>
</comment>
<keyword evidence="15" id="KW-1133">Transmembrane helix</keyword>
<dbReference type="PROSITE" id="PS50222">
    <property type="entry name" value="EF_HAND_2"/>
    <property type="match status" value="2"/>
</dbReference>
<dbReference type="GO" id="GO:0051560">
    <property type="term" value="P:mitochondrial calcium ion homeostasis"/>
    <property type="evidence" value="ECO:0007669"/>
    <property type="project" value="TreeGrafter"/>
</dbReference>
<name>A0A915B6L5_PARUN</name>
<evidence type="ECO:0000256" key="13">
    <source>
        <dbReference type="ARBA" id="ARBA00038333"/>
    </source>
</evidence>
<dbReference type="Pfam" id="PF13833">
    <property type="entry name" value="EF-hand_8"/>
    <property type="match status" value="1"/>
</dbReference>
<organism evidence="17 18">
    <name type="scientific">Parascaris univalens</name>
    <name type="common">Nematode worm</name>
    <dbReference type="NCBI Taxonomy" id="6257"/>
    <lineage>
        <taxon>Eukaryota</taxon>
        <taxon>Metazoa</taxon>
        <taxon>Ecdysozoa</taxon>
        <taxon>Nematoda</taxon>
        <taxon>Chromadorea</taxon>
        <taxon>Rhabditida</taxon>
        <taxon>Spirurina</taxon>
        <taxon>Ascaridomorpha</taxon>
        <taxon>Ascaridoidea</taxon>
        <taxon>Ascarididae</taxon>
        <taxon>Parascaris</taxon>
    </lineage>
</organism>
<evidence type="ECO:0000313" key="17">
    <source>
        <dbReference type="Proteomes" id="UP000887569"/>
    </source>
</evidence>
<sequence>SRIVLTAAFFVFTAVMLRLAWPPLIRYVRISRSSVVSIRSYERGGGIRLAEDVEKEHADKVAQQRPEENPFEYTIFGNKRKKKEDLFHYTDRKAGRGYSDYANTIYPHRPYIWQPLRKLYWWNYMAVLIALILLMIDFDGLWQYGKHLSSKFRPEAATIESKSAVKEENDSSDSDGESTSNDQKKKKKKRIGFRERRIIEYENRIRMYSSPDKIFRYFATLKVPNDDGSARPYDIYMTPEDFVRSITPGVMQPRNLGLDQFKLYDPEKCKRKFADQEAVFAKLGEHGLISFSDYLFLMTLLSTSPNDFKLAFRIFDVNGDGKIDKKEFERVQELVMAQTKVALRHRDHAAVGLFAKKQLNSTLSSLFFGKDGTNELAVEDFLLFQAHLHRDILKIECERRDMESPPRGVISEVSFADLLLMYSCLGEQKQRKLLKRVKKRYGPGSPERTGITLEEVFAFFCFIYYIDDVDLALHFYHLAGVSIDGDALKMVAKRVTGCEISDHVVDVVITLFDDNKDGQLSNKEFVSIMKKRMKRGLERPRDTGLLRLFEAFGKCTINQAHYAMYAAHHSH</sequence>
<dbReference type="PANTHER" id="PTHR12294:SF1">
    <property type="entry name" value="CALCIUM UPTAKE PROTEIN 1, MITOCHONDRIAL"/>
    <property type="match status" value="1"/>
</dbReference>
<evidence type="ECO:0000313" key="18">
    <source>
        <dbReference type="WBParaSite" id="PgR028_g105_t02"/>
    </source>
</evidence>
<keyword evidence="9" id="KW-0809">Transit peptide</keyword>
<keyword evidence="4" id="KW-0109">Calcium transport</keyword>
<keyword evidence="15" id="KW-0812">Transmembrane</keyword>
<evidence type="ECO:0000256" key="1">
    <source>
        <dbReference type="ARBA" id="ARBA00004273"/>
    </source>
</evidence>
<keyword evidence="17" id="KW-1185">Reference proteome</keyword>
<dbReference type="Proteomes" id="UP000887569">
    <property type="component" value="Unplaced"/>
</dbReference>
<comment type="similarity">
    <text evidence="13">Belongs to the MICU1 family. MICU1 subfamily.</text>
</comment>
<feature type="domain" description="EF-hand" evidence="16">
    <location>
        <begin position="500"/>
        <end position="535"/>
    </location>
</feature>
<evidence type="ECO:0000256" key="6">
    <source>
        <dbReference type="ARBA" id="ARBA00022737"/>
    </source>
</evidence>
<evidence type="ECO:0000256" key="3">
    <source>
        <dbReference type="ARBA" id="ARBA00022448"/>
    </source>
</evidence>
<keyword evidence="7" id="KW-0999">Mitochondrion inner membrane</keyword>
<feature type="region of interest" description="Disordered" evidence="14">
    <location>
        <begin position="159"/>
        <end position="189"/>
    </location>
</feature>
<dbReference type="Gene3D" id="1.10.238.10">
    <property type="entry name" value="EF-hand"/>
    <property type="match status" value="2"/>
</dbReference>
<dbReference type="CDD" id="cd15900">
    <property type="entry name" value="EFh_MICU"/>
    <property type="match status" value="1"/>
</dbReference>